<keyword evidence="4 11" id="KW-0347">Helicase</keyword>
<evidence type="ECO:0000313" key="14">
    <source>
        <dbReference type="Proteomes" id="UP000191056"/>
    </source>
</evidence>
<accession>A0A1V4IDY9</accession>
<evidence type="ECO:0000256" key="5">
    <source>
        <dbReference type="ARBA" id="ARBA00022840"/>
    </source>
</evidence>
<dbReference type="GO" id="GO:0003677">
    <property type="term" value="F:DNA binding"/>
    <property type="evidence" value="ECO:0007669"/>
    <property type="project" value="UniProtKB-KW"/>
</dbReference>
<dbReference type="PROSITE" id="PS51198">
    <property type="entry name" value="UVRD_HELICASE_ATP_BIND"/>
    <property type="match status" value="1"/>
</dbReference>
<evidence type="ECO:0000256" key="11">
    <source>
        <dbReference type="PROSITE-ProRule" id="PRU00560"/>
    </source>
</evidence>
<dbReference type="CDD" id="cd17932">
    <property type="entry name" value="DEXQc_UvrD"/>
    <property type="match status" value="1"/>
</dbReference>
<dbReference type="SUPFAM" id="SSF52540">
    <property type="entry name" value="P-loop containing nucleoside triphosphate hydrolases"/>
    <property type="match status" value="1"/>
</dbReference>
<sequence>MRMEFYKKLDQIKQDSLQLEAYEANDSTVVLAGPGSGKTTILTLKVMKLLSEKIQEPRGIACVTYSKEAAREFKDRLTKLGIPSRKNIFLGTVHSFCLKEVIKPFAKLYPKYNIPYPVKLISESKKNIIFNKLRKAKEIDIDVLKMDRERTREIEGLSQISTEPNEVALEMADEYEREIENEGFMDFISIVKYATKLIQNESYVRACLEAKFPWIIIDEYQDLGKPLHEMILSLITDTKMKYFAVGDPDQSIYDFQGASPEYLVELGNLFSKHTIKLINNYRSAQPIINASEIVLGETRNYISNGPLKDFPSKIDFVTCEREIFDQCEEILKRIREDYAKGMPYHEMAILCGNKYQISDVCDFLQENKIDFYISKHPFDISDVIKWLQKCAGWVIGQNISFDEIFIFWKELNANTELLVDEKIIKLKRELYLILLESKQFCENLHKWLNYIVDKLSINMLLDELNTYPDENQNIQKLKNSLNMSPYKEYNLLDFYNMSRPDNQVIVSTRHGSKGLEFDVTYMIGMEEGSFPYYNCNIIEEEESYRICFVCVSRARKKCILLYSKIITLSTKNGPWEKPCTPNRFWRMLSEQYKENKNENI</sequence>
<dbReference type="EMBL" id="MZGT01000075">
    <property type="protein sequence ID" value="OPJ58139.1"/>
    <property type="molecule type" value="Genomic_DNA"/>
</dbReference>
<proteinExistence type="inferred from homology"/>
<feature type="domain" description="UvrD-like helicase ATP-binding" evidence="12">
    <location>
        <begin position="11"/>
        <end position="284"/>
    </location>
</feature>
<dbReference type="InterPro" id="IPR014016">
    <property type="entry name" value="UvrD-like_ATP-bd"/>
</dbReference>
<evidence type="ECO:0000313" key="13">
    <source>
        <dbReference type="EMBL" id="OPJ58139.1"/>
    </source>
</evidence>
<dbReference type="GO" id="GO:0005524">
    <property type="term" value="F:ATP binding"/>
    <property type="evidence" value="ECO:0007669"/>
    <property type="project" value="UniProtKB-UniRule"/>
</dbReference>
<keyword evidence="3 11" id="KW-0378">Hydrolase</keyword>
<keyword evidence="7" id="KW-0413">Isomerase</keyword>
<dbReference type="GO" id="GO:0016887">
    <property type="term" value="F:ATP hydrolysis activity"/>
    <property type="evidence" value="ECO:0007669"/>
    <property type="project" value="RHEA"/>
</dbReference>
<protein>
    <recommendedName>
        <fullName evidence="9">DNA 3'-5' helicase</fullName>
        <ecNumber evidence="9">5.6.2.4</ecNumber>
    </recommendedName>
</protein>
<dbReference type="PANTHER" id="PTHR11070">
    <property type="entry name" value="UVRD / RECB / PCRA DNA HELICASE FAMILY MEMBER"/>
    <property type="match status" value="1"/>
</dbReference>
<dbReference type="InterPro" id="IPR027417">
    <property type="entry name" value="P-loop_NTPase"/>
</dbReference>
<evidence type="ECO:0000256" key="3">
    <source>
        <dbReference type="ARBA" id="ARBA00022801"/>
    </source>
</evidence>
<dbReference type="Pfam" id="PF13361">
    <property type="entry name" value="UvrD_C"/>
    <property type="match status" value="1"/>
</dbReference>
<dbReference type="GO" id="GO:0000725">
    <property type="term" value="P:recombinational repair"/>
    <property type="evidence" value="ECO:0007669"/>
    <property type="project" value="TreeGrafter"/>
</dbReference>
<gene>
    <name evidence="13" type="primary">pcrA_2</name>
    <name evidence="13" type="ORF">CLCHR_40410</name>
</gene>
<dbReference type="STRING" id="225345.CLCHR_40410"/>
<evidence type="ECO:0000256" key="4">
    <source>
        <dbReference type="ARBA" id="ARBA00022806"/>
    </source>
</evidence>
<dbReference type="Pfam" id="PF00580">
    <property type="entry name" value="UvrD-helicase"/>
    <property type="match status" value="1"/>
</dbReference>
<dbReference type="Proteomes" id="UP000191056">
    <property type="component" value="Unassembled WGS sequence"/>
</dbReference>
<dbReference type="GO" id="GO:0043138">
    <property type="term" value="F:3'-5' DNA helicase activity"/>
    <property type="evidence" value="ECO:0007669"/>
    <property type="project" value="UniProtKB-EC"/>
</dbReference>
<evidence type="ECO:0000259" key="12">
    <source>
        <dbReference type="PROSITE" id="PS51198"/>
    </source>
</evidence>
<feature type="binding site" evidence="11">
    <location>
        <begin position="32"/>
        <end position="39"/>
    </location>
    <ligand>
        <name>ATP</name>
        <dbReference type="ChEBI" id="CHEBI:30616"/>
    </ligand>
</feature>
<dbReference type="InterPro" id="IPR013986">
    <property type="entry name" value="DExx_box_DNA_helicase_dom_sf"/>
</dbReference>
<dbReference type="OrthoDB" id="9810135at2"/>
<dbReference type="PANTHER" id="PTHR11070:SF2">
    <property type="entry name" value="ATP-DEPENDENT DNA HELICASE SRS2"/>
    <property type="match status" value="1"/>
</dbReference>
<evidence type="ECO:0000256" key="7">
    <source>
        <dbReference type="ARBA" id="ARBA00023235"/>
    </source>
</evidence>
<dbReference type="AlphaFoldDB" id="A0A1V4IDY9"/>
<name>A0A1V4IDY9_9CLOT</name>
<organism evidence="13 14">
    <name type="scientific">Clostridium chromiireducens</name>
    <dbReference type="NCBI Taxonomy" id="225345"/>
    <lineage>
        <taxon>Bacteria</taxon>
        <taxon>Bacillati</taxon>
        <taxon>Bacillota</taxon>
        <taxon>Clostridia</taxon>
        <taxon>Eubacteriales</taxon>
        <taxon>Clostridiaceae</taxon>
        <taxon>Clostridium</taxon>
    </lineage>
</organism>
<comment type="similarity">
    <text evidence="1">Belongs to the helicase family. UvrD subfamily.</text>
</comment>
<dbReference type="Gene3D" id="3.40.50.300">
    <property type="entry name" value="P-loop containing nucleotide triphosphate hydrolases"/>
    <property type="match status" value="3"/>
</dbReference>
<comment type="catalytic activity">
    <reaction evidence="10">
        <text>ATP + H2O = ADP + phosphate + H(+)</text>
        <dbReference type="Rhea" id="RHEA:13065"/>
        <dbReference type="ChEBI" id="CHEBI:15377"/>
        <dbReference type="ChEBI" id="CHEBI:15378"/>
        <dbReference type="ChEBI" id="CHEBI:30616"/>
        <dbReference type="ChEBI" id="CHEBI:43474"/>
        <dbReference type="ChEBI" id="CHEBI:456216"/>
        <dbReference type="EC" id="5.6.2.4"/>
    </reaction>
</comment>
<dbReference type="EC" id="5.6.2.4" evidence="9"/>
<reference evidence="13 14" key="1">
    <citation type="submission" date="2017-03" db="EMBL/GenBank/DDBJ databases">
        <title>Genome sequence of Clostridium chromiireducens DSM 23318.</title>
        <authorList>
            <person name="Poehlein A."/>
            <person name="Daniel R."/>
        </authorList>
    </citation>
    <scope>NUCLEOTIDE SEQUENCE [LARGE SCALE GENOMIC DNA]</scope>
    <source>
        <strain evidence="13 14">DSM 23318</strain>
    </source>
</reference>
<dbReference type="InterPro" id="IPR014017">
    <property type="entry name" value="DNA_helicase_UvrD-like_C"/>
</dbReference>
<dbReference type="RefSeq" id="WP_079441686.1">
    <property type="nucleotide sequence ID" value="NZ_MZGT01000075.1"/>
</dbReference>
<evidence type="ECO:0000256" key="2">
    <source>
        <dbReference type="ARBA" id="ARBA00022741"/>
    </source>
</evidence>
<evidence type="ECO:0000256" key="9">
    <source>
        <dbReference type="ARBA" id="ARBA00034808"/>
    </source>
</evidence>
<keyword evidence="6" id="KW-0238">DNA-binding</keyword>
<comment type="caution">
    <text evidence="13">The sequence shown here is derived from an EMBL/GenBank/DDBJ whole genome shotgun (WGS) entry which is preliminary data.</text>
</comment>
<comment type="catalytic activity">
    <reaction evidence="8">
        <text>Couples ATP hydrolysis with the unwinding of duplex DNA by translocating in the 3'-5' direction.</text>
        <dbReference type="EC" id="5.6.2.4"/>
    </reaction>
</comment>
<dbReference type="InterPro" id="IPR000212">
    <property type="entry name" value="DNA_helicase_UvrD/REP"/>
</dbReference>
<evidence type="ECO:0000256" key="1">
    <source>
        <dbReference type="ARBA" id="ARBA00009922"/>
    </source>
</evidence>
<keyword evidence="2 11" id="KW-0547">Nucleotide-binding</keyword>
<dbReference type="Gene3D" id="1.10.10.160">
    <property type="match status" value="1"/>
</dbReference>
<keyword evidence="14" id="KW-1185">Reference proteome</keyword>
<evidence type="ECO:0000256" key="10">
    <source>
        <dbReference type="ARBA" id="ARBA00048988"/>
    </source>
</evidence>
<evidence type="ECO:0000256" key="8">
    <source>
        <dbReference type="ARBA" id="ARBA00034617"/>
    </source>
</evidence>
<keyword evidence="5 11" id="KW-0067">ATP-binding</keyword>
<evidence type="ECO:0000256" key="6">
    <source>
        <dbReference type="ARBA" id="ARBA00023125"/>
    </source>
</evidence>